<gene>
    <name evidence="1" type="ORF">RFH988_LOCUS39199</name>
</gene>
<dbReference type="AlphaFoldDB" id="A0A815UNV2"/>
<sequence>SGKLSVTFVNDESLIQQIDPKVKNLHAVQVAAEMDDRIV</sequence>
<dbReference type="OrthoDB" id="10488757at2759"/>
<evidence type="ECO:0000313" key="2">
    <source>
        <dbReference type="Proteomes" id="UP000663882"/>
    </source>
</evidence>
<comment type="caution">
    <text evidence="1">The sequence shown here is derived from an EMBL/GenBank/DDBJ whole genome shotgun (WGS) entry which is preliminary data.</text>
</comment>
<reference evidence="1" key="1">
    <citation type="submission" date="2021-02" db="EMBL/GenBank/DDBJ databases">
        <authorList>
            <person name="Nowell W R."/>
        </authorList>
    </citation>
    <scope>NUCLEOTIDE SEQUENCE</scope>
</reference>
<organism evidence="1 2">
    <name type="scientific">Rotaria sordida</name>
    <dbReference type="NCBI Taxonomy" id="392033"/>
    <lineage>
        <taxon>Eukaryota</taxon>
        <taxon>Metazoa</taxon>
        <taxon>Spiralia</taxon>
        <taxon>Gnathifera</taxon>
        <taxon>Rotifera</taxon>
        <taxon>Eurotatoria</taxon>
        <taxon>Bdelloidea</taxon>
        <taxon>Philodinida</taxon>
        <taxon>Philodinidae</taxon>
        <taxon>Rotaria</taxon>
    </lineage>
</organism>
<dbReference type="Proteomes" id="UP000663882">
    <property type="component" value="Unassembled WGS sequence"/>
</dbReference>
<name>A0A815UNV2_9BILA</name>
<proteinExistence type="predicted"/>
<feature type="non-terminal residue" evidence="1">
    <location>
        <position position="1"/>
    </location>
</feature>
<evidence type="ECO:0000313" key="1">
    <source>
        <dbReference type="EMBL" id="CAF1516390.1"/>
    </source>
</evidence>
<dbReference type="EMBL" id="CAJNOO010014783">
    <property type="protein sequence ID" value="CAF1516390.1"/>
    <property type="molecule type" value="Genomic_DNA"/>
</dbReference>
<protein>
    <submittedName>
        <fullName evidence="1">Uncharacterized protein</fullName>
    </submittedName>
</protein>
<accession>A0A815UNV2</accession>